<evidence type="ECO:0000313" key="3">
    <source>
        <dbReference type="Proteomes" id="UP001056425"/>
    </source>
</evidence>
<dbReference type="SUPFAM" id="SSF88659">
    <property type="entry name" value="Sigma3 and sigma4 domains of RNA polymerase sigma factors"/>
    <property type="match status" value="1"/>
</dbReference>
<dbReference type="EMBL" id="CP080572">
    <property type="protein sequence ID" value="USG99104.1"/>
    <property type="molecule type" value="Genomic_DNA"/>
</dbReference>
<dbReference type="AlphaFoldDB" id="A0A9E7M8X2"/>
<evidence type="ECO:0000313" key="2">
    <source>
        <dbReference type="EMBL" id="USG99104.1"/>
    </source>
</evidence>
<protein>
    <submittedName>
        <fullName evidence="2">Helix-turn-helix domain-containing protein</fullName>
    </submittedName>
</protein>
<dbReference type="InterPro" id="IPR013324">
    <property type="entry name" value="RNA_pol_sigma_r3/r4-like"/>
</dbReference>
<dbReference type="KEGG" id="thei:K1720_06025"/>
<dbReference type="RefSeq" id="WP_251947604.1">
    <property type="nucleotide sequence ID" value="NZ_CP080572.1"/>
</dbReference>
<proteinExistence type="predicted"/>
<dbReference type="Pfam" id="PF04967">
    <property type="entry name" value="HTH_10"/>
    <property type="match status" value="1"/>
</dbReference>
<organism evidence="2 3">
    <name type="scientific">Thermococcus argininiproducens</name>
    <dbReference type="NCBI Taxonomy" id="2866384"/>
    <lineage>
        <taxon>Archaea</taxon>
        <taxon>Methanobacteriati</taxon>
        <taxon>Methanobacteriota</taxon>
        <taxon>Thermococci</taxon>
        <taxon>Thermococcales</taxon>
        <taxon>Thermococcaceae</taxon>
        <taxon>Thermococcus</taxon>
    </lineage>
</organism>
<accession>A0A9E7M8X2</accession>
<sequence length="222" mass="25664">MKRIKFKVPLHQEMFEMFKEFLKAIEWGYGDTYFILDDEVVKITEVKFKEGVNPEEIIGSLKKLPYMKELKLLPKNDHHIIYSRIDVKSTPFPTEQADKILDLQRKGLVVFEKGTFDGNSIILYVICEDPLLSEVISTVREVYNGSILSIEDYVPEDNPLLKLSKRQREILLLAYKSGYFDNPRKVTLKDLAEMLGLSVSTVKEHLRKAQKKILGEIIGEPT</sequence>
<reference evidence="2 3" key="1">
    <citation type="submission" date="2021-08" db="EMBL/GenBank/DDBJ databases">
        <title>Thermococcus onnuriiensis IOH2.</title>
        <authorList>
            <person name="Park Y.-J."/>
        </authorList>
    </citation>
    <scope>NUCLEOTIDE SEQUENCE [LARGE SCALE GENOMIC DNA]</scope>
    <source>
        <strain evidence="2 3">IOH2</strain>
    </source>
</reference>
<keyword evidence="3" id="KW-1185">Reference proteome</keyword>
<evidence type="ECO:0000259" key="1">
    <source>
        <dbReference type="Pfam" id="PF04967"/>
    </source>
</evidence>
<dbReference type="GeneID" id="72777886"/>
<dbReference type="InterPro" id="IPR036388">
    <property type="entry name" value="WH-like_DNA-bd_sf"/>
</dbReference>
<dbReference type="InterPro" id="IPR007050">
    <property type="entry name" value="HTH_bacterioopsin"/>
</dbReference>
<dbReference type="Proteomes" id="UP001056425">
    <property type="component" value="Chromosome"/>
</dbReference>
<feature type="domain" description="HTH bat-type" evidence="1">
    <location>
        <begin position="163"/>
        <end position="214"/>
    </location>
</feature>
<name>A0A9E7M8X2_9EURY</name>
<dbReference type="PANTHER" id="PTHR34236:SF1">
    <property type="entry name" value="DIMETHYL SULFOXIDE REDUCTASE TRANSCRIPTIONAL ACTIVATOR"/>
    <property type="match status" value="1"/>
</dbReference>
<dbReference type="PANTHER" id="PTHR34236">
    <property type="entry name" value="DIMETHYL SULFOXIDE REDUCTASE TRANSCRIPTIONAL ACTIVATOR"/>
    <property type="match status" value="1"/>
</dbReference>
<dbReference type="Gene3D" id="1.10.10.10">
    <property type="entry name" value="Winged helix-like DNA-binding domain superfamily/Winged helix DNA-binding domain"/>
    <property type="match status" value="1"/>
</dbReference>
<gene>
    <name evidence="2" type="ORF">K1720_06025</name>
</gene>